<name>V5N7A1_PIPNI</name>
<dbReference type="InterPro" id="IPR042197">
    <property type="entry name" value="Apaf_helical"/>
</dbReference>
<dbReference type="InterPro" id="IPR002182">
    <property type="entry name" value="NB-ARC"/>
</dbReference>
<organism evidence="6">
    <name type="scientific">Piper nigrum</name>
    <name type="common">Black pepper</name>
    <dbReference type="NCBI Taxonomy" id="13216"/>
    <lineage>
        <taxon>Eukaryota</taxon>
        <taxon>Viridiplantae</taxon>
        <taxon>Streptophyta</taxon>
        <taxon>Embryophyta</taxon>
        <taxon>Tracheophyta</taxon>
        <taxon>Spermatophyta</taxon>
        <taxon>Magnoliopsida</taxon>
        <taxon>Magnoliidae</taxon>
        <taxon>Piperales</taxon>
        <taxon>Piperaceae</taxon>
        <taxon>Piper</taxon>
    </lineage>
</organism>
<dbReference type="Pfam" id="PF00931">
    <property type="entry name" value="NB-ARC"/>
    <property type="match status" value="1"/>
</dbReference>
<dbReference type="Gene3D" id="1.10.8.430">
    <property type="entry name" value="Helical domain of apoptotic protease-activating factors"/>
    <property type="match status" value="1"/>
</dbReference>
<dbReference type="GO" id="GO:0006952">
    <property type="term" value="P:defense response"/>
    <property type="evidence" value="ECO:0007669"/>
    <property type="project" value="UniProtKB-KW"/>
</dbReference>
<dbReference type="EMBL" id="KF777258">
    <property type="protein sequence ID" value="AHA83402.1"/>
    <property type="molecule type" value="Genomic_DNA"/>
</dbReference>
<evidence type="ECO:0000259" key="5">
    <source>
        <dbReference type="Pfam" id="PF23559"/>
    </source>
</evidence>
<keyword evidence="1" id="KW-0677">Repeat</keyword>
<feature type="domain" description="NB-ARC" evidence="4">
    <location>
        <begin position="21"/>
        <end position="140"/>
    </location>
</feature>
<dbReference type="GO" id="GO:0005524">
    <property type="term" value="F:ATP binding"/>
    <property type="evidence" value="ECO:0007669"/>
    <property type="project" value="UniProtKB-KW"/>
</dbReference>
<dbReference type="InterPro" id="IPR027417">
    <property type="entry name" value="P-loop_NTPase"/>
</dbReference>
<dbReference type="InterPro" id="IPR058922">
    <property type="entry name" value="WHD_DRP"/>
</dbReference>
<reference evidence="6" key="1">
    <citation type="submission" date="2013-10" db="EMBL/GenBank/DDBJ databases">
        <title>Isolation of resistance gene candidates in Piper nigrum L. and related Piper species.</title>
        <authorList>
            <person name="Suraby E.J."/>
            <person name="Nirmal Babu K."/>
            <person name="Anandaraj M."/>
        </authorList>
    </citation>
    <scope>NUCLEOTIDE SEQUENCE</scope>
    <source>
        <tissue evidence="6">Leaf</tissue>
    </source>
</reference>
<evidence type="ECO:0000313" key="6">
    <source>
        <dbReference type="EMBL" id="AHA83402.1"/>
    </source>
</evidence>
<dbReference type="Gene3D" id="3.40.50.300">
    <property type="entry name" value="P-loop containing nucleotide triphosphate hydrolases"/>
    <property type="match status" value="1"/>
</dbReference>
<dbReference type="AlphaFoldDB" id="V5N7A1"/>
<evidence type="ECO:0000259" key="4">
    <source>
        <dbReference type="Pfam" id="PF00931"/>
    </source>
</evidence>
<dbReference type="PANTHER" id="PTHR33463">
    <property type="entry name" value="NB-ARC DOMAIN-CONTAINING PROTEIN-RELATED"/>
    <property type="match status" value="1"/>
</dbReference>
<keyword evidence="3" id="KW-0547">Nucleotide-binding</keyword>
<feature type="non-terminal residue" evidence="6">
    <location>
        <position position="294"/>
    </location>
</feature>
<dbReference type="Pfam" id="PF23559">
    <property type="entry name" value="WHD_DRP"/>
    <property type="match status" value="1"/>
</dbReference>
<sequence>LTKKFWYEFLGPSNFKGLSTAVSKIVSVDRIQEDIMKGIGLRFQKDEHPLNRGREINEAIARSQRKLALLFDDIWEALDLYEIGVFGGMSFDTSIFKIIFTTRLEDVSSQMQPDREIKIQPLGWDDSWALFAKHVGTKTLHSSHNQILDLAKSVAKECGGLPLALIVIGRAMTCKYSRGAWEDALYNLRKSPAKVQGSEKRLFSSLKLSYDNIQNDVEKECFLFCCFYPEDSTIDREELVEFWIGDGILDLEGSYHDTRNKGYAIIDRLLAACLIELKDEAWLTMHDIIRDMGL</sequence>
<dbReference type="FunFam" id="1.10.8.430:FF:000003">
    <property type="entry name" value="Probable disease resistance protein At5g66910"/>
    <property type="match status" value="1"/>
</dbReference>
<dbReference type="FunFam" id="1.10.10.10:FF:000322">
    <property type="entry name" value="Probable disease resistance protein At1g63360"/>
    <property type="match status" value="1"/>
</dbReference>
<dbReference type="PANTHER" id="PTHR33463:SF183">
    <property type="entry name" value="NB-ARC DOMAIN DISEASE RESISTANCE PROTEIN"/>
    <property type="match status" value="1"/>
</dbReference>
<protein>
    <submittedName>
        <fullName evidence="6">NBS-LRR disease resistance protein</fullName>
    </submittedName>
</protein>
<evidence type="ECO:0000256" key="2">
    <source>
        <dbReference type="ARBA" id="ARBA00022821"/>
    </source>
</evidence>
<evidence type="ECO:0000256" key="3">
    <source>
        <dbReference type="ARBA" id="ARBA00022840"/>
    </source>
</evidence>
<accession>V5N7A1</accession>
<dbReference type="SUPFAM" id="SSF52540">
    <property type="entry name" value="P-loop containing nucleoside triphosphate hydrolases"/>
    <property type="match status" value="1"/>
</dbReference>
<keyword evidence="2" id="KW-0611">Plant defense</keyword>
<dbReference type="InterPro" id="IPR050905">
    <property type="entry name" value="Plant_NBS-LRR"/>
</dbReference>
<proteinExistence type="predicted"/>
<evidence type="ECO:0000256" key="1">
    <source>
        <dbReference type="ARBA" id="ARBA00022737"/>
    </source>
</evidence>
<keyword evidence="3" id="KW-0067">ATP-binding</keyword>
<dbReference type="PRINTS" id="PR00364">
    <property type="entry name" value="DISEASERSIST"/>
</dbReference>
<feature type="domain" description="Disease resistance protein winged helix" evidence="5">
    <location>
        <begin position="228"/>
        <end position="292"/>
    </location>
</feature>
<feature type="non-terminal residue" evidence="6">
    <location>
        <position position="1"/>
    </location>
</feature>
<dbReference type="GO" id="GO:0043531">
    <property type="term" value="F:ADP binding"/>
    <property type="evidence" value="ECO:0007669"/>
    <property type="project" value="InterPro"/>
</dbReference>